<keyword evidence="2" id="KW-0812">Transmembrane</keyword>
<reference evidence="4" key="1">
    <citation type="submission" date="2023-07" db="EMBL/GenBank/DDBJ databases">
        <authorList>
            <person name="Luz R."/>
            <person name="Cordeiro R."/>
            <person name="Fonseca A."/>
            <person name="Goncalves V."/>
        </authorList>
    </citation>
    <scope>NUCLEOTIDE SEQUENCE [LARGE SCALE GENOMIC DNA]</scope>
    <source>
        <strain evidence="4">BACA0444</strain>
    </source>
</reference>
<dbReference type="Proteomes" id="UP001268256">
    <property type="component" value="Unassembled WGS sequence"/>
</dbReference>
<dbReference type="RefSeq" id="WP_322879584.1">
    <property type="nucleotide sequence ID" value="NZ_JAVMIP010000028.1"/>
</dbReference>
<dbReference type="Gene3D" id="1.20.58.130">
    <property type="match status" value="1"/>
</dbReference>
<proteinExistence type="predicted"/>
<evidence type="ECO:0000256" key="1">
    <source>
        <dbReference type="SAM" id="Coils"/>
    </source>
</evidence>
<dbReference type="EMBL" id="JAVMIP010000028">
    <property type="protein sequence ID" value="MDS3862379.1"/>
    <property type="molecule type" value="Genomic_DNA"/>
</dbReference>
<organism evidence="3 4">
    <name type="scientific">Pseudocalidococcus azoricus BACA0444</name>
    <dbReference type="NCBI Taxonomy" id="2918990"/>
    <lineage>
        <taxon>Bacteria</taxon>
        <taxon>Bacillati</taxon>
        <taxon>Cyanobacteriota</taxon>
        <taxon>Cyanophyceae</taxon>
        <taxon>Acaryochloridales</taxon>
        <taxon>Thermosynechococcaceae</taxon>
        <taxon>Pseudocalidococcus</taxon>
        <taxon>Pseudocalidococcus azoricus</taxon>
    </lineage>
</organism>
<keyword evidence="2" id="KW-0472">Membrane</keyword>
<evidence type="ECO:0000256" key="2">
    <source>
        <dbReference type="SAM" id="Phobius"/>
    </source>
</evidence>
<keyword evidence="2" id="KW-1133">Transmembrane helix</keyword>
<evidence type="ECO:0000313" key="3">
    <source>
        <dbReference type="EMBL" id="MDS3862379.1"/>
    </source>
</evidence>
<evidence type="ECO:0008006" key="5">
    <source>
        <dbReference type="Google" id="ProtNLM"/>
    </source>
</evidence>
<comment type="caution">
    <text evidence="3">The sequence shown here is derived from an EMBL/GenBank/DDBJ whole genome shotgun (WGS) entry which is preliminary data.</text>
</comment>
<feature type="transmembrane region" description="Helical" evidence="2">
    <location>
        <begin position="81"/>
        <end position="102"/>
    </location>
</feature>
<accession>A0AAE4JZP8</accession>
<keyword evidence="4" id="KW-1185">Reference proteome</keyword>
<dbReference type="AlphaFoldDB" id="A0AAE4JZP8"/>
<name>A0AAE4JZP8_9CYAN</name>
<feature type="coiled-coil region" evidence="1">
    <location>
        <begin position="42"/>
        <end position="69"/>
    </location>
</feature>
<keyword evidence="1" id="KW-0175">Coiled coil</keyword>
<evidence type="ECO:0000313" key="4">
    <source>
        <dbReference type="Proteomes" id="UP001268256"/>
    </source>
</evidence>
<sequence>MSDVMTASEAKQIMDLLQSIDKKLDVHIVKTEEQFKTVRAEIAIVKAEIKALDDKVDSLRSELRDDVNELRTQQRSTDGRLWAFIVGLVTLVGSGVIKVLWFDRA</sequence>
<gene>
    <name evidence="3" type="ORF">RIF25_16395</name>
</gene>
<protein>
    <recommendedName>
        <fullName evidence="5">DUF1640 domain-containing protein</fullName>
    </recommendedName>
</protein>